<organism evidence="3 4">
    <name type="scientific">Coprinopsis marcescibilis</name>
    <name type="common">Agaric fungus</name>
    <name type="synonym">Psathyrella marcescibilis</name>
    <dbReference type="NCBI Taxonomy" id="230819"/>
    <lineage>
        <taxon>Eukaryota</taxon>
        <taxon>Fungi</taxon>
        <taxon>Dikarya</taxon>
        <taxon>Basidiomycota</taxon>
        <taxon>Agaricomycotina</taxon>
        <taxon>Agaricomycetes</taxon>
        <taxon>Agaricomycetidae</taxon>
        <taxon>Agaricales</taxon>
        <taxon>Agaricineae</taxon>
        <taxon>Psathyrellaceae</taxon>
        <taxon>Coprinopsis</taxon>
    </lineage>
</organism>
<gene>
    <name evidence="3" type="ORF">FA15DRAFT_673852</name>
</gene>
<feature type="signal peptide" evidence="2">
    <location>
        <begin position="1"/>
        <end position="24"/>
    </location>
</feature>
<dbReference type="OrthoDB" id="10649477at2759"/>
<dbReference type="EMBL" id="ML210313">
    <property type="protein sequence ID" value="TFK20066.1"/>
    <property type="molecule type" value="Genomic_DNA"/>
</dbReference>
<evidence type="ECO:0000256" key="2">
    <source>
        <dbReference type="SAM" id="SignalP"/>
    </source>
</evidence>
<evidence type="ECO:0000256" key="1">
    <source>
        <dbReference type="SAM" id="MobiDB-lite"/>
    </source>
</evidence>
<dbReference type="Proteomes" id="UP000307440">
    <property type="component" value="Unassembled WGS sequence"/>
</dbReference>
<protein>
    <recommendedName>
        <fullName evidence="5">Secreted protein</fullName>
    </recommendedName>
</protein>
<dbReference type="AlphaFoldDB" id="A0A5C3KIQ5"/>
<feature type="region of interest" description="Disordered" evidence="1">
    <location>
        <begin position="101"/>
        <end position="143"/>
    </location>
</feature>
<evidence type="ECO:0000313" key="3">
    <source>
        <dbReference type="EMBL" id="TFK20066.1"/>
    </source>
</evidence>
<reference evidence="3 4" key="1">
    <citation type="journal article" date="2019" name="Nat. Ecol. Evol.">
        <title>Megaphylogeny resolves global patterns of mushroom evolution.</title>
        <authorList>
            <person name="Varga T."/>
            <person name="Krizsan K."/>
            <person name="Foldi C."/>
            <person name="Dima B."/>
            <person name="Sanchez-Garcia M."/>
            <person name="Sanchez-Ramirez S."/>
            <person name="Szollosi G.J."/>
            <person name="Szarkandi J.G."/>
            <person name="Papp V."/>
            <person name="Albert L."/>
            <person name="Andreopoulos W."/>
            <person name="Angelini C."/>
            <person name="Antonin V."/>
            <person name="Barry K.W."/>
            <person name="Bougher N.L."/>
            <person name="Buchanan P."/>
            <person name="Buyck B."/>
            <person name="Bense V."/>
            <person name="Catcheside P."/>
            <person name="Chovatia M."/>
            <person name="Cooper J."/>
            <person name="Damon W."/>
            <person name="Desjardin D."/>
            <person name="Finy P."/>
            <person name="Geml J."/>
            <person name="Haridas S."/>
            <person name="Hughes K."/>
            <person name="Justo A."/>
            <person name="Karasinski D."/>
            <person name="Kautmanova I."/>
            <person name="Kiss B."/>
            <person name="Kocsube S."/>
            <person name="Kotiranta H."/>
            <person name="LaButti K.M."/>
            <person name="Lechner B.E."/>
            <person name="Liimatainen K."/>
            <person name="Lipzen A."/>
            <person name="Lukacs Z."/>
            <person name="Mihaltcheva S."/>
            <person name="Morgado L.N."/>
            <person name="Niskanen T."/>
            <person name="Noordeloos M.E."/>
            <person name="Ohm R.A."/>
            <person name="Ortiz-Santana B."/>
            <person name="Ovrebo C."/>
            <person name="Racz N."/>
            <person name="Riley R."/>
            <person name="Savchenko A."/>
            <person name="Shiryaev A."/>
            <person name="Soop K."/>
            <person name="Spirin V."/>
            <person name="Szebenyi C."/>
            <person name="Tomsovsky M."/>
            <person name="Tulloss R.E."/>
            <person name="Uehling J."/>
            <person name="Grigoriev I.V."/>
            <person name="Vagvolgyi C."/>
            <person name="Papp T."/>
            <person name="Martin F.M."/>
            <person name="Miettinen O."/>
            <person name="Hibbett D.S."/>
            <person name="Nagy L.G."/>
        </authorList>
    </citation>
    <scope>NUCLEOTIDE SEQUENCE [LARGE SCALE GENOMIC DNA]</scope>
    <source>
        <strain evidence="3 4">CBS 121175</strain>
    </source>
</reference>
<proteinExistence type="predicted"/>
<sequence>MLAAKPWILNCILLLLCWTFTVSAAPPPGCTYSCPVKDANNYPLVRTQGALSPTSWYSMFECIYAPEYWRVSGHVCYFNKESGLQHKGFVGNQCPPRAASTCGGSIPQFSSHDENGKELKPEVETWTTRSKNALWQKSHPKPK</sequence>
<evidence type="ECO:0008006" key="5">
    <source>
        <dbReference type="Google" id="ProtNLM"/>
    </source>
</evidence>
<evidence type="ECO:0000313" key="4">
    <source>
        <dbReference type="Proteomes" id="UP000307440"/>
    </source>
</evidence>
<feature type="compositionally biased region" description="Polar residues" evidence="1">
    <location>
        <begin position="125"/>
        <end position="135"/>
    </location>
</feature>
<name>A0A5C3KIQ5_COPMA</name>
<keyword evidence="4" id="KW-1185">Reference proteome</keyword>
<feature type="chain" id="PRO_5022778119" description="Secreted protein" evidence="2">
    <location>
        <begin position="25"/>
        <end position="143"/>
    </location>
</feature>
<feature type="compositionally biased region" description="Basic and acidic residues" evidence="1">
    <location>
        <begin position="111"/>
        <end position="123"/>
    </location>
</feature>
<keyword evidence="2" id="KW-0732">Signal</keyword>
<accession>A0A5C3KIQ5</accession>